<dbReference type="Proteomes" id="UP000319148">
    <property type="component" value="Unassembled WGS sequence"/>
</dbReference>
<dbReference type="InterPro" id="IPR003362">
    <property type="entry name" value="Bact_transf"/>
</dbReference>
<comment type="caution">
    <text evidence="5">The sequence shown here is derived from an EMBL/GenBank/DDBJ whole genome shotgun (WGS) entry which is preliminary data.</text>
</comment>
<keyword evidence="2" id="KW-0270">Exopolysaccharide synthesis</keyword>
<dbReference type="AlphaFoldDB" id="A0A501PBI7"/>
<feature type="transmembrane region" description="Helical" evidence="3">
    <location>
        <begin position="181"/>
        <end position="204"/>
    </location>
</feature>
<dbReference type="GO" id="GO:0000271">
    <property type="term" value="P:polysaccharide biosynthetic process"/>
    <property type="evidence" value="ECO:0007669"/>
    <property type="project" value="UniProtKB-KW"/>
</dbReference>
<dbReference type="PANTHER" id="PTHR30576">
    <property type="entry name" value="COLANIC BIOSYNTHESIS UDP-GLUCOSE LIPID CARRIER TRANSFERASE"/>
    <property type="match status" value="1"/>
</dbReference>
<proteinExistence type="inferred from homology"/>
<keyword evidence="3" id="KW-1133">Transmembrane helix</keyword>
<evidence type="ECO:0000256" key="2">
    <source>
        <dbReference type="ARBA" id="ARBA00023169"/>
    </source>
</evidence>
<feature type="transmembrane region" description="Helical" evidence="3">
    <location>
        <begin position="7"/>
        <end position="28"/>
    </location>
</feature>
<evidence type="ECO:0000313" key="6">
    <source>
        <dbReference type="Proteomes" id="UP000319148"/>
    </source>
</evidence>
<keyword evidence="6" id="KW-1185">Reference proteome</keyword>
<dbReference type="EMBL" id="VFIY01000018">
    <property type="protein sequence ID" value="TPD57407.1"/>
    <property type="molecule type" value="Genomic_DNA"/>
</dbReference>
<keyword evidence="5" id="KW-0808">Transferase</keyword>
<keyword evidence="3" id="KW-0812">Transmembrane</keyword>
<keyword evidence="3" id="KW-0472">Membrane</keyword>
<gene>
    <name evidence="5" type="ORF">FIV46_14885</name>
</gene>
<dbReference type="PANTHER" id="PTHR30576:SF0">
    <property type="entry name" value="UNDECAPRENYL-PHOSPHATE N-ACETYLGALACTOSAMINYL 1-PHOSPHATE TRANSFERASE-RELATED"/>
    <property type="match status" value="1"/>
</dbReference>
<evidence type="ECO:0000256" key="1">
    <source>
        <dbReference type="ARBA" id="ARBA00006464"/>
    </source>
</evidence>
<name>A0A501PBI7_9PROT</name>
<dbReference type="OrthoDB" id="9808602at2"/>
<dbReference type="RefSeq" id="WP_139941722.1">
    <property type="nucleotide sequence ID" value="NZ_JBHSYP010000005.1"/>
</dbReference>
<feature type="domain" description="Bacterial sugar transferase" evidence="4">
    <location>
        <begin position="2"/>
        <end position="196"/>
    </location>
</feature>
<accession>A0A501PBI7</accession>
<protein>
    <submittedName>
        <fullName evidence="5">Sugar transferase</fullName>
    </submittedName>
</protein>
<dbReference type="Pfam" id="PF02397">
    <property type="entry name" value="Bac_transf"/>
    <property type="match status" value="1"/>
</dbReference>
<evidence type="ECO:0000256" key="3">
    <source>
        <dbReference type="SAM" id="Phobius"/>
    </source>
</evidence>
<evidence type="ECO:0000259" key="4">
    <source>
        <dbReference type="Pfam" id="PF02397"/>
    </source>
</evidence>
<reference evidence="6" key="1">
    <citation type="submission" date="2019-06" db="EMBL/GenBank/DDBJ databases">
        <title>The complete genome of Emcibacter congregatus ZYLT.</title>
        <authorList>
            <person name="Zhao Z."/>
        </authorList>
    </citation>
    <scope>NUCLEOTIDE SEQUENCE [LARGE SCALE GENOMIC DNA]</scope>
    <source>
        <strain evidence="6">MCCC 1A06723</strain>
    </source>
</reference>
<evidence type="ECO:0000313" key="5">
    <source>
        <dbReference type="EMBL" id="TPD57407.1"/>
    </source>
</evidence>
<organism evidence="5 6">
    <name type="scientific">Emcibacter nanhaiensis</name>
    <dbReference type="NCBI Taxonomy" id="1505037"/>
    <lineage>
        <taxon>Bacteria</taxon>
        <taxon>Pseudomonadati</taxon>
        <taxon>Pseudomonadota</taxon>
        <taxon>Alphaproteobacteria</taxon>
        <taxon>Emcibacterales</taxon>
        <taxon>Emcibacteraceae</taxon>
        <taxon>Emcibacter</taxon>
    </lineage>
</organism>
<sequence>MKRVFDFSLALILLIILSPLLIPVMLILRFTGEGEVFYRQERMGTGNKPFFITKFATMQKNSPNIGAGDVTLKNDPRVLPFGKFLRKTKINELPQLWDVLVGTMSFVGPRPQTLGIHASYPPEFDEVLNNLRPGITGIGSIAFRDEENILAEASDYDDCYRNQIIPHKARLEKWYMDNQSFLMDLLIILVTAWVVLFPNSNLLYRIYPTLPKFSVQNG</sequence>
<dbReference type="GO" id="GO:0016780">
    <property type="term" value="F:phosphotransferase activity, for other substituted phosphate groups"/>
    <property type="evidence" value="ECO:0007669"/>
    <property type="project" value="TreeGrafter"/>
</dbReference>
<comment type="similarity">
    <text evidence="1">Belongs to the bacterial sugar transferase family.</text>
</comment>